<dbReference type="InterPro" id="IPR013249">
    <property type="entry name" value="RNA_pol_sigma70_r4_t2"/>
</dbReference>
<comment type="caution">
    <text evidence="7">The sequence shown here is derived from an EMBL/GenBank/DDBJ whole genome shotgun (WGS) entry which is preliminary data.</text>
</comment>
<dbReference type="Pfam" id="PF08281">
    <property type="entry name" value="Sigma70_r4_2"/>
    <property type="match status" value="1"/>
</dbReference>
<dbReference type="Proteomes" id="UP001168528">
    <property type="component" value="Unassembled WGS sequence"/>
</dbReference>
<evidence type="ECO:0000259" key="5">
    <source>
        <dbReference type="Pfam" id="PF04542"/>
    </source>
</evidence>
<reference evidence="7" key="1">
    <citation type="submission" date="2023-07" db="EMBL/GenBank/DDBJ databases">
        <title>The genome sequence of Rhodocytophaga aerolata KACC 12507.</title>
        <authorList>
            <person name="Zhang X."/>
        </authorList>
    </citation>
    <scope>NUCLEOTIDE SEQUENCE</scope>
    <source>
        <strain evidence="7">KACC 12507</strain>
    </source>
</reference>
<dbReference type="CDD" id="cd06171">
    <property type="entry name" value="Sigma70_r4"/>
    <property type="match status" value="1"/>
</dbReference>
<dbReference type="Pfam" id="PF04542">
    <property type="entry name" value="Sigma70_r2"/>
    <property type="match status" value="1"/>
</dbReference>
<gene>
    <name evidence="7" type="ORF">Q0590_12680</name>
</gene>
<keyword evidence="2" id="KW-0805">Transcription regulation</keyword>
<dbReference type="InterPro" id="IPR013325">
    <property type="entry name" value="RNA_pol_sigma_r2"/>
</dbReference>
<sequence length="177" mass="20392">MSLTSDEAENELIAQCRKGDRAAQKKLYDQYKKAMFTKAFRIVNNMDHAHDVLQEAFLEVFKDIGQFRGNSTLGAWIKTIVIRKALRKQRIEIKYESIHEIQHGEPAEWPDTLSGEQLHKAIQALPAGYRAVFTLIEIEGYSHKEVSTLLHISEGTSKSQLYHSKKMLQKMLKSIYQ</sequence>
<evidence type="ECO:0000313" key="7">
    <source>
        <dbReference type="EMBL" id="MDO1447116.1"/>
    </source>
</evidence>
<name>A0ABT8R637_9BACT</name>
<dbReference type="InterPro" id="IPR039425">
    <property type="entry name" value="RNA_pol_sigma-70-like"/>
</dbReference>
<feature type="domain" description="RNA polymerase sigma-70 region 2" evidence="5">
    <location>
        <begin position="27"/>
        <end position="88"/>
    </location>
</feature>
<accession>A0ABT8R637</accession>
<evidence type="ECO:0000256" key="1">
    <source>
        <dbReference type="ARBA" id="ARBA00010641"/>
    </source>
</evidence>
<evidence type="ECO:0000256" key="4">
    <source>
        <dbReference type="ARBA" id="ARBA00023163"/>
    </source>
</evidence>
<dbReference type="PANTHER" id="PTHR43133">
    <property type="entry name" value="RNA POLYMERASE ECF-TYPE SIGMA FACTO"/>
    <property type="match status" value="1"/>
</dbReference>
<evidence type="ECO:0000256" key="2">
    <source>
        <dbReference type="ARBA" id="ARBA00023015"/>
    </source>
</evidence>
<dbReference type="PANTHER" id="PTHR43133:SF46">
    <property type="entry name" value="RNA POLYMERASE SIGMA-70 FACTOR ECF SUBFAMILY"/>
    <property type="match status" value="1"/>
</dbReference>
<dbReference type="InterPro" id="IPR007627">
    <property type="entry name" value="RNA_pol_sigma70_r2"/>
</dbReference>
<organism evidence="7 8">
    <name type="scientific">Rhodocytophaga aerolata</name>
    <dbReference type="NCBI Taxonomy" id="455078"/>
    <lineage>
        <taxon>Bacteria</taxon>
        <taxon>Pseudomonadati</taxon>
        <taxon>Bacteroidota</taxon>
        <taxon>Cytophagia</taxon>
        <taxon>Cytophagales</taxon>
        <taxon>Rhodocytophagaceae</taxon>
        <taxon>Rhodocytophaga</taxon>
    </lineage>
</organism>
<keyword evidence="8" id="KW-1185">Reference proteome</keyword>
<evidence type="ECO:0000313" key="8">
    <source>
        <dbReference type="Proteomes" id="UP001168528"/>
    </source>
</evidence>
<proteinExistence type="inferred from homology"/>
<protein>
    <submittedName>
        <fullName evidence="7">RNA polymerase sigma factor</fullName>
    </submittedName>
</protein>
<dbReference type="EMBL" id="JAUKPO010000006">
    <property type="protein sequence ID" value="MDO1447116.1"/>
    <property type="molecule type" value="Genomic_DNA"/>
</dbReference>
<dbReference type="InterPro" id="IPR014284">
    <property type="entry name" value="RNA_pol_sigma-70_dom"/>
</dbReference>
<dbReference type="InterPro" id="IPR013324">
    <property type="entry name" value="RNA_pol_sigma_r3/r4-like"/>
</dbReference>
<keyword evidence="4" id="KW-0804">Transcription</keyword>
<feature type="domain" description="RNA polymerase sigma factor 70 region 4 type 2" evidence="6">
    <location>
        <begin position="116"/>
        <end position="168"/>
    </location>
</feature>
<evidence type="ECO:0000256" key="3">
    <source>
        <dbReference type="ARBA" id="ARBA00023082"/>
    </source>
</evidence>
<dbReference type="NCBIfam" id="TIGR02937">
    <property type="entry name" value="sigma70-ECF"/>
    <property type="match status" value="1"/>
</dbReference>
<dbReference type="InterPro" id="IPR036388">
    <property type="entry name" value="WH-like_DNA-bd_sf"/>
</dbReference>
<dbReference type="Gene3D" id="1.10.1740.10">
    <property type="match status" value="1"/>
</dbReference>
<evidence type="ECO:0000259" key="6">
    <source>
        <dbReference type="Pfam" id="PF08281"/>
    </source>
</evidence>
<dbReference type="SUPFAM" id="SSF88946">
    <property type="entry name" value="Sigma2 domain of RNA polymerase sigma factors"/>
    <property type="match status" value="1"/>
</dbReference>
<dbReference type="RefSeq" id="WP_302037920.1">
    <property type="nucleotide sequence ID" value="NZ_JAUKPO010000006.1"/>
</dbReference>
<dbReference type="SUPFAM" id="SSF88659">
    <property type="entry name" value="Sigma3 and sigma4 domains of RNA polymerase sigma factors"/>
    <property type="match status" value="1"/>
</dbReference>
<dbReference type="Gene3D" id="1.10.10.10">
    <property type="entry name" value="Winged helix-like DNA-binding domain superfamily/Winged helix DNA-binding domain"/>
    <property type="match status" value="1"/>
</dbReference>
<comment type="similarity">
    <text evidence="1">Belongs to the sigma-70 factor family. ECF subfamily.</text>
</comment>
<keyword evidence="3" id="KW-0731">Sigma factor</keyword>